<name>A0ACD5X6M7_AVESA</name>
<evidence type="ECO:0000313" key="2">
    <source>
        <dbReference type="Proteomes" id="UP001732700"/>
    </source>
</evidence>
<evidence type="ECO:0000313" key="1">
    <source>
        <dbReference type="EnsemblPlants" id="AVESA.00010b.r2.4DG0722850.1.CDS.1"/>
    </source>
</evidence>
<reference evidence="1" key="1">
    <citation type="submission" date="2021-05" db="EMBL/GenBank/DDBJ databases">
        <authorList>
            <person name="Scholz U."/>
            <person name="Mascher M."/>
            <person name="Fiebig A."/>
        </authorList>
    </citation>
    <scope>NUCLEOTIDE SEQUENCE [LARGE SCALE GENOMIC DNA]</scope>
</reference>
<proteinExistence type="predicted"/>
<sequence length="241" mass="27969">MWLMWNDEVQVSVHSFNYYVILATVVVKSNNLQFGLVCIYGDPYHCNTSLIWDQVASFVYDNANMPIMCIGDMNKLLYDMDKNSANVNRTRMNAFRLMIKNCGLFDLGFNGPAYTSTNKRFSSKPTYERLDRCLVNAQWCNAYPVSNVYNMPLIHPISDHAPILLSTDGTTRKIRCSFKFENWWLKEKDFQTHAQTALNKTKKRNFSARTNHLAGALKIWCRKKKPLQDELKELEGKITKI</sequence>
<organism evidence="1 2">
    <name type="scientific">Avena sativa</name>
    <name type="common">Oat</name>
    <dbReference type="NCBI Taxonomy" id="4498"/>
    <lineage>
        <taxon>Eukaryota</taxon>
        <taxon>Viridiplantae</taxon>
        <taxon>Streptophyta</taxon>
        <taxon>Embryophyta</taxon>
        <taxon>Tracheophyta</taxon>
        <taxon>Spermatophyta</taxon>
        <taxon>Magnoliopsida</taxon>
        <taxon>Liliopsida</taxon>
        <taxon>Poales</taxon>
        <taxon>Poaceae</taxon>
        <taxon>BOP clade</taxon>
        <taxon>Pooideae</taxon>
        <taxon>Poodae</taxon>
        <taxon>Poeae</taxon>
        <taxon>Poeae Chloroplast Group 1 (Aveneae type)</taxon>
        <taxon>Aveninae</taxon>
        <taxon>Avena</taxon>
    </lineage>
</organism>
<dbReference type="Proteomes" id="UP001732700">
    <property type="component" value="Chromosome 4D"/>
</dbReference>
<protein>
    <submittedName>
        <fullName evidence="1">Uncharacterized protein</fullName>
    </submittedName>
</protein>
<keyword evidence="2" id="KW-1185">Reference proteome</keyword>
<dbReference type="EnsemblPlants" id="AVESA.00010b.r2.4DG0722850.1">
    <property type="protein sequence ID" value="AVESA.00010b.r2.4DG0722850.1.CDS.1"/>
    <property type="gene ID" value="AVESA.00010b.r2.4DG0722850"/>
</dbReference>
<accession>A0ACD5X6M7</accession>
<reference evidence="1" key="2">
    <citation type="submission" date="2025-09" db="UniProtKB">
        <authorList>
            <consortium name="EnsemblPlants"/>
        </authorList>
    </citation>
    <scope>IDENTIFICATION</scope>
</reference>